<comment type="caution">
    <text evidence="4">The sequence shown here is derived from an EMBL/GenBank/DDBJ whole genome shotgun (WGS) entry which is preliminary data.</text>
</comment>
<feature type="domain" description="Glycosyltransferase subfamily 4-like N-terminal" evidence="3">
    <location>
        <begin position="36"/>
        <end position="193"/>
    </location>
</feature>
<dbReference type="CDD" id="cd03794">
    <property type="entry name" value="GT4_WbuB-like"/>
    <property type="match status" value="1"/>
</dbReference>
<dbReference type="Gene3D" id="3.40.50.2000">
    <property type="entry name" value="Glycogen Phosphorylase B"/>
    <property type="match status" value="2"/>
</dbReference>
<dbReference type="GO" id="GO:0016757">
    <property type="term" value="F:glycosyltransferase activity"/>
    <property type="evidence" value="ECO:0007669"/>
    <property type="project" value="UniProtKB-KW"/>
</dbReference>
<dbReference type="PANTHER" id="PTHR12526:SF622">
    <property type="entry name" value="GLYCOSYLTRANSFERASE (GROUP I)"/>
    <property type="match status" value="1"/>
</dbReference>
<name>A0A927N5Z7_9ACTN</name>
<keyword evidence="1" id="KW-0328">Glycosyltransferase</keyword>
<accession>A0A927N5Z7</accession>
<protein>
    <submittedName>
        <fullName evidence="4">Glycosyltransferase involved in cell wall biosynthesis</fullName>
    </submittedName>
</protein>
<evidence type="ECO:0000256" key="2">
    <source>
        <dbReference type="ARBA" id="ARBA00022679"/>
    </source>
</evidence>
<proteinExistence type="predicted"/>
<evidence type="ECO:0000259" key="3">
    <source>
        <dbReference type="Pfam" id="PF13579"/>
    </source>
</evidence>
<dbReference type="PANTHER" id="PTHR12526">
    <property type="entry name" value="GLYCOSYLTRANSFERASE"/>
    <property type="match status" value="1"/>
</dbReference>
<keyword evidence="5" id="KW-1185">Reference proteome</keyword>
<gene>
    <name evidence="4" type="ORF">HEB94_009612</name>
</gene>
<sequence length="402" mass="43811">MTHGRTRRVLVLNHFALPRSQGGGTRHVELFGRLSGWSHLIVAGNRNNNTQQKFESTSPDFVTVPVPSYASNGVGRMLNWATYAVAALSVGFRRPRPDVVYASSPHLLTPLAGWVLAKVRRAPLVLEVRDLWPRSMVELGYLAEGSHLHRVLVGLERFLYRSADRIVAVAAGWERHFASFGVPAEKVILITNGAEPDDFTPKLTRDKARAQLGVDGFVAVYAGAHGPANGLDLILDSAKQLTDCTFLLVGDGLDKARLVARAREERIDNVRFLDAVPKEKLADVFAGCDAGLHTLAQAELFKEAMSPNKLYDYMAARLPVITNVGGELEQRLIAAGCAVQGSPPSGESSLPSLAAAIRNLADRSVDERATMGAHGRDYVEEHASRTVMAARLEQLLDDVVRK</sequence>
<dbReference type="AlphaFoldDB" id="A0A927N5Z7"/>
<evidence type="ECO:0000313" key="5">
    <source>
        <dbReference type="Proteomes" id="UP000638648"/>
    </source>
</evidence>
<evidence type="ECO:0000256" key="1">
    <source>
        <dbReference type="ARBA" id="ARBA00022676"/>
    </source>
</evidence>
<dbReference type="RefSeq" id="WP_192755751.1">
    <property type="nucleotide sequence ID" value="NZ_BAABJL010000084.1"/>
</dbReference>
<dbReference type="Proteomes" id="UP000638648">
    <property type="component" value="Unassembled WGS sequence"/>
</dbReference>
<dbReference type="Pfam" id="PF13579">
    <property type="entry name" value="Glyco_trans_4_4"/>
    <property type="match status" value="1"/>
</dbReference>
<evidence type="ECO:0000313" key="4">
    <source>
        <dbReference type="EMBL" id="MBE1612764.1"/>
    </source>
</evidence>
<reference evidence="4" key="1">
    <citation type="submission" date="2020-10" db="EMBL/GenBank/DDBJ databases">
        <title>Sequencing the genomes of 1000 actinobacteria strains.</title>
        <authorList>
            <person name="Klenk H.-P."/>
        </authorList>
    </citation>
    <scope>NUCLEOTIDE SEQUENCE</scope>
    <source>
        <strain evidence="4">DSM 45354</strain>
    </source>
</reference>
<keyword evidence="2" id="KW-0808">Transferase</keyword>
<dbReference type="EMBL" id="JADBEM010000001">
    <property type="protein sequence ID" value="MBE1612764.1"/>
    <property type="molecule type" value="Genomic_DNA"/>
</dbReference>
<organism evidence="4 5">
    <name type="scientific">Actinopolymorpha pittospori</name>
    <dbReference type="NCBI Taxonomy" id="648752"/>
    <lineage>
        <taxon>Bacteria</taxon>
        <taxon>Bacillati</taxon>
        <taxon>Actinomycetota</taxon>
        <taxon>Actinomycetes</taxon>
        <taxon>Propionibacteriales</taxon>
        <taxon>Actinopolymorphaceae</taxon>
        <taxon>Actinopolymorpha</taxon>
    </lineage>
</organism>
<dbReference type="InterPro" id="IPR028098">
    <property type="entry name" value="Glyco_trans_4-like_N"/>
</dbReference>
<dbReference type="SUPFAM" id="SSF53756">
    <property type="entry name" value="UDP-Glycosyltransferase/glycogen phosphorylase"/>
    <property type="match status" value="1"/>
</dbReference>
<dbReference type="Pfam" id="PF13692">
    <property type="entry name" value="Glyco_trans_1_4"/>
    <property type="match status" value="1"/>
</dbReference>